<dbReference type="PANTHER" id="PTHR43194">
    <property type="entry name" value="HYDROLASE ALPHA/BETA FOLD FAMILY"/>
    <property type="match status" value="1"/>
</dbReference>
<dbReference type="Proteomes" id="UP001185779">
    <property type="component" value="Unassembled WGS sequence"/>
</dbReference>
<dbReference type="GO" id="GO:0016787">
    <property type="term" value="F:hydrolase activity"/>
    <property type="evidence" value="ECO:0007669"/>
    <property type="project" value="UniProtKB-KW"/>
</dbReference>
<protein>
    <submittedName>
        <fullName evidence="4">Alpha/beta hydrolase</fullName>
    </submittedName>
</protein>
<organism evidence="4 6">
    <name type="scientific">Gordonia amicalis</name>
    <dbReference type="NCBI Taxonomy" id="89053"/>
    <lineage>
        <taxon>Bacteria</taxon>
        <taxon>Bacillati</taxon>
        <taxon>Actinomycetota</taxon>
        <taxon>Actinomycetes</taxon>
        <taxon>Mycobacteriales</taxon>
        <taxon>Gordoniaceae</taxon>
        <taxon>Gordonia</taxon>
    </lineage>
</organism>
<accession>A0AAE4U720</accession>
<dbReference type="Pfam" id="PF00561">
    <property type="entry name" value="Abhydrolase_1"/>
    <property type="match status" value="1"/>
</dbReference>
<reference evidence="4 5" key="1">
    <citation type="submission" date="2023-10" db="EMBL/GenBank/DDBJ databases">
        <title>Development of a sustainable strategy for remediation of hydrocarbon-contaminated territories based on the waste exchange concept.</title>
        <authorList>
            <person name="Krivoruchko A."/>
        </authorList>
    </citation>
    <scope>NUCLEOTIDE SEQUENCE</scope>
    <source>
        <strain evidence="3 5">IEGM 1266</strain>
        <strain evidence="4">IEGM 1279</strain>
    </source>
</reference>
<dbReference type="PRINTS" id="PR00412">
    <property type="entry name" value="EPOXHYDRLASE"/>
</dbReference>
<keyword evidence="1" id="KW-0812">Transmembrane</keyword>
<keyword evidence="1" id="KW-0472">Membrane</keyword>
<dbReference type="Proteomes" id="UP001185922">
    <property type="component" value="Unassembled WGS sequence"/>
</dbReference>
<dbReference type="SUPFAM" id="SSF53474">
    <property type="entry name" value="alpha/beta-Hydrolases"/>
    <property type="match status" value="1"/>
</dbReference>
<comment type="caution">
    <text evidence="4">The sequence shown here is derived from an EMBL/GenBank/DDBJ whole genome shotgun (WGS) entry which is preliminary data.</text>
</comment>
<evidence type="ECO:0000313" key="3">
    <source>
        <dbReference type="EMBL" id="MDV6306724.1"/>
    </source>
</evidence>
<dbReference type="InterPro" id="IPR000639">
    <property type="entry name" value="Epox_hydrolase-like"/>
</dbReference>
<dbReference type="AlphaFoldDB" id="A0AAE4U720"/>
<feature type="transmembrane region" description="Helical" evidence="1">
    <location>
        <begin position="12"/>
        <end position="31"/>
    </location>
</feature>
<gene>
    <name evidence="3" type="ORF">R3P94_05090</name>
    <name evidence="4" type="ORF">R3Q15_03220</name>
</gene>
<dbReference type="EMBL" id="JAWLKI010000004">
    <property type="protein sequence ID" value="MDV6306724.1"/>
    <property type="molecule type" value="Genomic_DNA"/>
</dbReference>
<name>A0AAE4U720_9ACTN</name>
<sequence length="380" mass="40333">MSGVSVVDDSERVGLLAGLAGVAALGGMAAVGAARNIARKSVVGKSDPHADIDLTRLYDEQARTVTTDDGLDLAVRTVDLGDVPDGTPPELTIVFVHGFSLRLASWHFQRDQLAAEWADRNYRFVFYDHRGHGESDPAPVETCTIAQLADDAAAVIRSTVTAGPVVVVGHSMGGMTVMGLARRHPALFSSTGPVAGVGLVATASRGLTEAGLGEGLGNPVVDAFRLSVRRAPRLVQAGRGLTRQALEPVLVAASFGPAFFSPALGSAVEKMIQNTPIETIVNFLHALEIHDESTALPVLAQVPTTVVCGDKDRLTPLPNSVRMYSQLGPDSRLVVVKGAGHMVQMEEPRMVSDAIVDLVDRARIARPAPRRRWWKKLGKA</sequence>
<keyword evidence="4" id="KW-0378">Hydrolase</keyword>
<dbReference type="Gene3D" id="3.40.50.1820">
    <property type="entry name" value="alpha/beta hydrolase"/>
    <property type="match status" value="1"/>
</dbReference>
<evidence type="ECO:0000259" key="2">
    <source>
        <dbReference type="Pfam" id="PF00561"/>
    </source>
</evidence>
<dbReference type="RefSeq" id="WP_024500319.1">
    <property type="nucleotide sequence ID" value="NZ_CP091855.1"/>
</dbReference>
<dbReference type="EMBL" id="JAWLKH010000002">
    <property type="protein sequence ID" value="MDV6310921.1"/>
    <property type="molecule type" value="Genomic_DNA"/>
</dbReference>
<evidence type="ECO:0000313" key="5">
    <source>
        <dbReference type="Proteomes" id="UP001185779"/>
    </source>
</evidence>
<dbReference type="InterPro" id="IPR050228">
    <property type="entry name" value="Carboxylesterase_BioH"/>
</dbReference>
<proteinExistence type="predicted"/>
<keyword evidence="5" id="KW-1185">Reference proteome</keyword>
<dbReference type="PANTHER" id="PTHR43194:SF2">
    <property type="entry name" value="PEROXISOMAL MEMBRANE PROTEIN LPX1"/>
    <property type="match status" value="1"/>
</dbReference>
<dbReference type="InterPro" id="IPR000073">
    <property type="entry name" value="AB_hydrolase_1"/>
</dbReference>
<dbReference type="GeneID" id="77172079"/>
<dbReference type="InterPro" id="IPR029058">
    <property type="entry name" value="AB_hydrolase_fold"/>
</dbReference>
<evidence type="ECO:0000313" key="4">
    <source>
        <dbReference type="EMBL" id="MDV6310921.1"/>
    </source>
</evidence>
<feature type="domain" description="AB hydrolase-1" evidence="2">
    <location>
        <begin position="92"/>
        <end position="348"/>
    </location>
</feature>
<evidence type="ECO:0000256" key="1">
    <source>
        <dbReference type="SAM" id="Phobius"/>
    </source>
</evidence>
<evidence type="ECO:0000313" key="6">
    <source>
        <dbReference type="Proteomes" id="UP001185922"/>
    </source>
</evidence>
<keyword evidence="1" id="KW-1133">Transmembrane helix</keyword>